<dbReference type="Pfam" id="PF13682">
    <property type="entry name" value="CZB"/>
    <property type="match status" value="1"/>
</dbReference>
<gene>
    <name evidence="2" type="ORF">KP004_18600</name>
</gene>
<accession>A0ABX8J744</accession>
<reference evidence="2 3" key="1">
    <citation type="submission" date="2021-06" db="EMBL/GenBank/DDBJ databases">
        <title>Gemonas diversity in paddy soil.</title>
        <authorList>
            <person name="Liu G."/>
        </authorList>
    </citation>
    <scope>NUCLEOTIDE SEQUENCE [LARGE SCALE GENOMIC DNA]</scope>
    <source>
        <strain evidence="2 3">RG10</strain>
    </source>
</reference>
<sequence>MEKQEINNAITEHAMYKFKLNDLICKGQLEDHKGPCTETDCQFGKWFYDSAVSSRHRSSYFYKQVKQLHGEFHQIACKVAGLAVEGNTDEARKMMDYDGEFQQASNKLMETLIRWREMV</sequence>
<proteinExistence type="predicted"/>
<evidence type="ECO:0000313" key="2">
    <source>
        <dbReference type="EMBL" id="QWV93152.1"/>
    </source>
</evidence>
<evidence type="ECO:0000259" key="1">
    <source>
        <dbReference type="Pfam" id="PF13682"/>
    </source>
</evidence>
<keyword evidence="3" id="KW-1185">Reference proteome</keyword>
<feature type="domain" description="Chemoreceptor zinc-binding" evidence="1">
    <location>
        <begin position="13"/>
        <end position="78"/>
    </location>
</feature>
<evidence type="ECO:0000313" key="3">
    <source>
        <dbReference type="Proteomes" id="UP000683557"/>
    </source>
</evidence>
<dbReference type="EMBL" id="CP076723">
    <property type="protein sequence ID" value="QWV93152.1"/>
    <property type="molecule type" value="Genomic_DNA"/>
</dbReference>
<organism evidence="2 3">
    <name type="scientific">Geomonas oryzisoli</name>
    <dbReference type="NCBI Taxonomy" id="2847992"/>
    <lineage>
        <taxon>Bacteria</taxon>
        <taxon>Pseudomonadati</taxon>
        <taxon>Thermodesulfobacteriota</taxon>
        <taxon>Desulfuromonadia</taxon>
        <taxon>Geobacterales</taxon>
        <taxon>Geobacteraceae</taxon>
        <taxon>Geomonas</taxon>
    </lineage>
</organism>
<dbReference type="RefSeq" id="WP_216799895.1">
    <property type="nucleotide sequence ID" value="NZ_CP076723.1"/>
</dbReference>
<protein>
    <submittedName>
        <fullName evidence="2">CZB domain-containing protein</fullName>
    </submittedName>
</protein>
<name>A0ABX8J744_9BACT</name>
<dbReference type="InterPro" id="IPR025991">
    <property type="entry name" value="Chemoreceptor_zinc-bind_dom"/>
</dbReference>
<dbReference type="Proteomes" id="UP000683557">
    <property type="component" value="Chromosome"/>
</dbReference>